<reference evidence="1 2" key="1">
    <citation type="submission" date="2021-03" db="EMBL/GenBank/DDBJ databases">
        <title>Genome sequencing of Marinobacter sp. LPB0319.</title>
        <authorList>
            <person name="Kim J."/>
        </authorList>
    </citation>
    <scope>NUCLEOTIDE SEQUENCE [LARGE SCALE GENOMIC DNA]</scope>
    <source>
        <strain evidence="1 2">LPB0319</strain>
    </source>
</reference>
<evidence type="ECO:0008006" key="3">
    <source>
        <dbReference type="Google" id="ProtNLM"/>
    </source>
</evidence>
<proteinExistence type="predicted"/>
<organism evidence="1 2">
    <name type="scientific">Marinobacter salinisoli</name>
    <dbReference type="NCBI Taxonomy" id="2769486"/>
    <lineage>
        <taxon>Bacteria</taxon>
        <taxon>Pseudomonadati</taxon>
        <taxon>Pseudomonadota</taxon>
        <taxon>Gammaproteobacteria</taxon>
        <taxon>Pseudomonadales</taxon>
        <taxon>Marinobacteraceae</taxon>
        <taxon>Marinobacter</taxon>
    </lineage>
</organism>
<evidence type="ECO:0000313" key="1">
    <source>
        <dbReference type="EMBL" id="QSP94121.1"/>
    </source>
</evidence>
<protein>
    <recommendedName>
        <fullName evidence="3">Lipoprotein</fullName>
    </recommendedName>
</protein>
<sequence>MEDVMKRCCWLLFPLMLQGCASYYSHYAMFPAEVSAGETRQIRLSWQTADYPSWWFVDDKATAIKMEAQCSDRIWRLRDDGDSGAGACGAGIRACGEQGLDLHAPTGVPVKGEGVQCLAIEPGQPEITIPELGEELQLLVSCSPLLVSLPDGEEEKNIDYIRASPVPYRVYVRTAPRGSLRARLPELDESVCDDE</sequence>
<evidence type="ECO:0000313" key="2">
    <source>
        <dbReference type="Proteomes" id="UP000663555"/>
    </source>
</evidence>
<name>A0ABX7MSN9_9GAMM</name>
<gene>
    <name evidence="1" type="ORF">LPB19_13100</name>
</gene>
<dbReference type="PROSITE" id="PS51257">
    <property type="entry name" value="PROKAR_LIPOPROTEIN"/>
    <property type="match status" value="1"/>
</dbReference>
<dbReference type="EMBL" id="CP071247">
    <property type="protein sequence ID" value="QSP94121.1"/>
    <property type="molecule type" value="Genomic_DNA"/>
</dbReference>
<accession>A0ABX7MSN9</accession>
<keyword evidence="2" id="KW-1185">Reference proteome</keyword>
<dbReference type="Proteomes" id="UP000663555">
    <property type="component" value="Chromosome"/>
</dbReference>